<reference evidence="1" key="2">
    <citation type="submission" date="2020-09" db="EMBL/GenBank/DDBJ databases">
        <authorList>
            <person name="Sun Q."/>
            <person name="Zhou Y."/>
        </authorList>
    </citation>
    <scope>NUCLEOTIDE SEQUENCE</scope>
    <source>
        <strain evidence="1">CGMCC 1.15290</strain>
    </source>
</reference>
<reference evidence="1" key="1">
    <citation type="journal article" date="2014" name="Int. J. Syst. Evol. Microbiol.">
        <title>Complete genome sequence of Corynebacterium casei LMG S-19264T (=DSM 44701T), isolated from a smear-ripened cheese.</title>
        <authorList>
            <consortium name="US DOE Joint Genome Institute (JGI-PGF)"/>
            <person name="Walter F."/>
            <person name="Albersmeier A."/>
            <person name="Kalinowski J."/>
            <person name="Ruckert C."/>
        </authorList>
    </citation>
    <scope>NUCLEOTIDE SEQUENCE</scope>
    <source>
        <strain evidence="1">CGMCC 1.15290</strain>
    </source>
</reference>
<protein>
    <submittedName>
        <fullName evidence="1">Uncharacterized protein</fullName>
    </submittedName>
</protein>
<evidence type="ECO:0000313" key="2">
    <source>
        <dbReference type="Proteomes" id="UP000627292"/>
    </source>
</evidence>
<sequence>MKHSLLVLFSATLIGIGCSGHKEIQPLSYTGIFNKDSVKEYLAIAPSAFADSSKKLFLKAVDLLKNKKKAEASVPLFIQSLELYPTASGYYELGNALMANENAYNDADFAFKAYSMAELMDYKPWSHVLFQKACAASVSEDSRSSDFLTYAIMNGFVHRDKVLTNKFLLKYHSQEELNSIYVKAMAGNGDADVVLWEGYSKQFGQAAFPFAIDSGTFASIGETVSISYDFEKFIPEMRDYKFSRDVGKDFFYFTRVNDNKVYKTVIYGAQLFEAEDASPVSYTLASFTPTGRLIDKKVIAGQLTLDSAFRECSFASNNEFEVKEYQNVYEKDTEKEGYANNPIVKRDLLNTYKYSIDSTGRFIKL</sequence>
<dbReference type="RefSeq" id="WP_188956265.1">
    <property type="nucleotide sequence ID" value="NZ_BMIB01000004.1"/>
</dbReference>
<dbReference type="AlphaFoldDB" id="A0A917MXW4"/>
<dbReference type="EMBL" id="BMIB01000004">
    <property type="protein sequence ID" value="GGH77228.1"/>
    <property type="molecule type" value="Genomic_DNA"/>
</dbReference>
<dbReference type="Proteomes" id="UP000627292">
    <property type="component" value="Unassembled WGS sequence"/>
</dbReference>
<name>A0A917MXW4_9BACT</name>
<keyword evidence="2" id="KW-1185">Reference proteome</keyword>
<organism evidence="1 2">
    <name type="scientific">Filimonas zeae</name>
    <dbReference type="NCBI Taxonomy" id="1737353"/>
    <lineage>
        <taxon>Bacteria</taxon>
        <taxon>Pseudomonadati</taxon>
        <taxon>Bacteroidota</taxon>
        <taxon>Chitinophagia</taxon>
        <taxon>Chitinophagales</taxon>
        <taxon>Chitinophagaceae</taxon>
        <taxon>Filimonas</taxon>
    </lineage>
</organism>
<gene>
    <name evidence="1" type="ORF">GCM10011379_43260</name>
</gene>
<comment type="caution">
    <text evidence="1">The sequence shown here is derived from an EMBL/GenBank/DDBJ whole genome shotgun (WGS) entry which is preliminary data.</text>
</comment>
<evidence type="ECO:0000313" key="1">
    <source>
        <dbReference type="EMBL" id="GGH77228.1"/>
    </source>
</evidence>
<accession>A0A917MXW4</accession>
<proteinExistence type="predicted"/>
<dbReference type="PROSITE" id="PS51257">
    <property type="entry name" value="PROKAR_LIPOPROTEIN"/>
    <property type="match status" value="1"/>
</dbReference>